<sequence length="101" mass="11667">MKRSRLIRNILLVAVLFAGGWVAKNHRELFSFPGIISAYYAKEFCSCHFVEKRDEAFCHAFARQYIPIQNFKLDATKVTVRGLFITNSATYLSEREGCRID</sequence>
<protein>
    <recommendedName>
        <fullName evidence="3">Amidase</fullName>
    </recommendedName>
</protein>
<organism evidence="1 2">
    <name type="scientific">Leptonema illini</name>
    <dbReference type="NCBI Taxonomy" id="183"/>
    <lineage>
        <taxon>Bacteria</taxon>
        <taxon>Pseudomonadati</taxon>
        <taxon>Spirochaetota</taxon>
        <taxon>Spirochaetia</taxon>
        <taxon>Leptospirales</taxon>
        <taxon>Leptospiraceae</taxon>
        <taxon>Leptonema</taxon>
    </lineage>
</organism>
<reference evidence="1 2" key="1">
    <citation type="submission" date="2019-10" db="EMBL/GenBank/DDBJ databases">
        <title>Extracellular Electron Transfer in a Candidatus Methanoperedens spp. Enrichment Culture.</title>
        <authorList>
            <person name="Berger S."/>
            <person name="Rangel Shaw D."/>
            <person name="Berben T."/>
            <person name="In 'T Zandt M."/>
            <person name="Frank J."/>
            <person name="Reimann J."/>
            <person name="Jetten M.S.M."/>
            <person name="Welte C.U."/>
        </authorList>
    </citation>
    <scope>NUCLEOTIDE SEQUENCE [LARGE SCALE GENOMIC DNA]</scope>
    <source>
        <strain evidence="1">SB12</strain>
    </source>
</reference>
<evidence type="ECO:0008006" key="3">
    <source>
        <dbReference type="Google" id="ProtNLM"/>
    </source>
</evidence>
<proteinExistence type="predicted"/>
<accession>A0A833H0T1</accession>
<name>A0A833H0T1_9LEPT</name>
<evidence type="ECO:0000313" key="2">
    <source>
        <dbReference type="Proteomes" id="UP000460298"/>
    </source>
</evidence>
<comment type="caution">
    <text evidence="1">The sequence shown here is derived from an EMBL/GenBank/DDBJ whole genome shotgun (WGS) entry which is preliminary data.</text>
</comment>
<evidence type="ECO:0000313" key="1">
    <source>
        <dbReference type="EMBL" id="KAB2931990.1"/>
    </source>
</evidence>
<dbReference type="AlphaFoldDB" id="A0A833H0T1"/>
<dbReference type="EMBL" id="WBUI01000011">
    <property type="protein sequence ID" value="KAB2931990.1"/>
    <property type="molecule type" value="Genomic_DNA"/>
</dbReference>
<gene>
    <name evidence="1" type="ORF">F9K24_11950</name>
</gene>
<dbReference type="Proteomes" id="UP000460298">
    <property type="component" value="Unassembled WGS sequence"/>
</dbReference>